<dbReference type="Proteomes" id="UP000519897">
    <property type="component" value="Unassembled WGS sequence"/>
</dbReference>
<gene>
    <name evidence="2" type="ORF">GGQ72_003786</name>
</gene>
<evidence type="ECO:0000313" key="3">
    <source>
        <dbReference type="Proteomes" id="UP000519897"/>
    </source>
</evidence>
<organism evidence="2 3">
    <name type="scientific">Rhizobium rhizoryzae</name>
    <dbReference type="NCBI Taxonomy" id="451876"/>
    <lineage>
        <taxon>Bacteria</taxon>
        <taxon>Pseudomonadati</taxon>
        <taxon>Pseudomonadota</taxon>
        <taxon>Alphaproteobacteria</taxon>
        <taxon>Hyphomicrobiales</taxon>
        <taxon>Rhizobiaceae</taxon>
        <taxon>Rhizobium/Agrobacterium group</taxon>
        <taxon>Rhizobium</taxon>
    </lineage>
</organism>
<reference evidence="2 3" key="1">
    <citation type="submission" date="2020-08" db="EMBL/GenBank/DDBJ databases">
        <title>Genomic Encyclopedia of Type Strains, Phase IV (KMG-IV): sequencing the most valuable type-strain genomes for metagenomic binning, comparative biology and taxonomic classification.</title>
        <authorList>
            <person name="Goeker M."/>
        </authorList>
    </citation>
    <scope>NUCLEOTIDE SEQUENCE [LARGE SCALE GENOMIC DNA]</scope>
    <source>
        <strain evidence="2 3">DSM 29514</strain>
    </source>
</reference>
<protein>
    <submittedName>
        <fullName evidence="2">Uncharacterized protein</fullName>
    </submittedName>
</protein>
<keyword evidence="3" id="KW-1185">Reference proteome</keyword>
<comment type="caution">
    <text evidence="2">The sequence shown here is derived from an EMBL/GenBank/DDBJ whole genome shotgun (WGS) entry which is preliminary data.</text>
</comment>
<name>A0A7W6LKV4_9HYPH</name>
<proteinExistence type="predicted"/>
<accession>A0A7W6LKV4</accession>
<dbReference type="RefSeq" id="WP_280139228.1">
    <property type="nucleotide sequence ID" value="NZ_CP049249.1"/>
</dbReference>
<evidence type="ECO:0000313" key="2">
    <source>
        <dbReference type="EMBL" id="MBB4145223.1"/>
    </source>
</evidence>
<feature type="region of interest" description="Disordered" evidence="1">
    <location>
        <begin position="1"/>
        <end position="41"/>
    </location>
</feature>
<sequence>MGWTSQPVERAGIERQHAKRAATQHEEDEIEHRYSPVDAGE</sequence>
<dbReference type="AlphaFoldDB" id="A0A7W6LKV4"/>
<dbReference type="EMBL" id="JACIEC010000006">
    <property type="protein sequence ID" value="MBB4145223.1"/>
    <property type="molecule type" value="Genomic_DNA"/>
</dbReference>
<evidence type="ECO:0000256" key="1">
    <source>
        <dbReference type="SAM" id="MobiDB-lite"/>
    </source>
</evidence>